<evidence type="ECO:0000313" key="11">
    <source>
        <dbReference type="Proteomes" id="UP000572817"/>
    </source>
</evidence>
<feature type="chain" id="PRO_5034533626" description="Peptidase A1 domain-containing protein" evidence="8">
    <location>
        <begin position="27"/>
        <end position="503"/>
    </location>
</feature>
<dbReference type="PROSITE" id="PS51767">
    <property type="entry name" value="PEPTIDASE_A1"/>
    <property type="match status" value="1"/>
</dbReference>
<proteinExistence type="inferred from homology"/>
<feature type="active site" evidence="6">
    <location>
        <position position="88"/>
    </location>
</feature>
<keyword evidence="4 7" id="KW-0064">Aspartyl protease</keyword>
<dbReference type="InterPro" id="IPR033876">
    <property type="entry name" value="SAP-like"/>
</dbReference>
<dbReference type="EMBL" id="WWBZ02000040">
    <property type="protein sequence ID" value="KAF4305871.1"/>
    <property type="molecule type" value="Genomic_DNA"/>
</dbReference>
<dbReference type="PRINTS" id="PR00792">
    <property type="entry name" value="PEPSIN"/>
</dbReference>
<keyword evidence="2 7" id="KW-0645">Protease</keyword>
<gene>
    <name evidence="10" type="ORF">GTA08_BOTSDO06378</name>
</gene>
<sequence length="503" mass="54421">MPRIAEWLSFANSIVFPIFCLHQTAGATNPPGTIGFEFTREKRINSPAFSTRRNRRDPTSISLGNEIQYYLVNITIGTPGRTASLSLDTGSADIWFPHADTLICEDSGCGFYGGDLHTADSGTLVNATEHYGGNFNISYRDGTEVVGDYIFDTVDIGGMKVENVTMGLASQVWDMPDVTGILGVGLVEDEAHYMGYPNLPVQLLQQGHINSVAYSVWLNDIDSTTGSILFGGVDTEKYHGDLITTPLHSTEDFYVELSSVNFTSSSGEQMYNATDLYAMVLLDTGATRSTLPGDVVKRLRTEVGATYNDYHQMWLAPCKSSTGGTIDFGFGSGNLNQGGPVVNVNLDEILYPYIDEETGEPLIDDFEKELCRFGISAADEGGHLKLGDTFLRSAYVVYDLHNKHIALANTKFNSTISNVQEITNSTFAELGVVKFQTFSATTESTQTTAAATVAGTKLAAATQTVSANDKTKSSTTSSATSTHALRQWLLIGGLLMTSLMKSL</sequence>
<evidence type="ECO:0000256" key="3">
    <source>
        <dbReference type="ARBA" id="ARBA00022729"/>
    </source>
</evidence>
<dbReference type="Proteomes" id="UP000572817">
    <property type="component" value="Unassembled WGS sequence"/>
</dbReference>
<dbReference type="SUPFAM" id="SSF50630">
    <property type="entry name" value="Acid proteases"/>
    <property type="match status" value="1"/>
</dbReference>
<evidence type="ECO:0000256" key="7">
    <source>
        <dbReference type="RuleBase" id="RU000454"/>
    </source>
</evidence>
<dbReference type="InterPro" id="IPR001969">
    <property type="entry name" value="Aspartic_peptidase_AS"/>
</dbReference>
<keyword evidence="5 7" id="KW-0378">Hydrolase</keyword>
<evidence type="ECO:0000259" key="9">
    <source>
        <dbReference type="PROSITE" id="PS51767"/>
    </source>
</evidence>
<keyword evidence="3 8" id="KW-0732">Signal</keyword>
<dbReference type="PANTHER" id="PTHR47966">
    <property type="entry name" value="BETA-SITE APP-CLEAVING ENZYME, ISOFORM A-RELATED"/>
    <property type="match status" value="1"/>
</dbReference>
<evidence type="ECO:0000256" key="4">
    <source>
        <dbReference type="ARBA" id="ARBA00022750"/>
    </source>
</evidence>
<keyword evidence="11" id="KW-1185">Reference proteome</keyword>
<dbReference type="InterPro" id="IPR001461">
    <property type="entry name" value="Aspartic_peptidase_A1"/>
</dbReference>
<feature type="domain" description="Peptidase A1" evidence="9">
    <location>
        <begin position="70"/>
        <end position="408"/>
    </location>
</feature>
<accession>A0A8H4IQZ3</accession>
<feature type="active site" evidence="6">
    <location>
        <position position="283"/>
    </location>
</feature>
<comment type="caution">
    <text evidence="10">The sequence shown here is derived from an EMBL/GenBank/DDBJ whole genome shotgun (WGS) entry which is preliminary data.</text>
</comment>
<dbReference type="AlphaFoldDB" id="A0A8H4IQZ3"/>
<dbReference type="GO" id="GO:0004190">
    <property type="term" value="F:aspartic-type endopeptidase activity"/>
    <property type="evidence" value="ECO:0007669"/>
    <property type="project" value="UniProtKB-KW"/>
</dbReference>
<dbReference type="InterPro" id="IPR021109">
    <property type="entry name" value="Peptidase_aspartic_dom_sf"/>
</dbReference>
<dbReference type="PROSITE" id="PS00141">
    <property type="entry name" value="ASP_PROTEASE"/>
    <property type="match status" value="1"/>
</dbReference>
<dbReference type="Gene3D" id="2.40.70.10">
    <property type="entry name" value="Acid Proteases"/>
    <property type="match status" value="2"/>
</dbReference>
<evidence type="ECO:0000256" key="1">
    <source>
        <dbReference type="ARBA" id="ARBA00007447"/>
    </source>
</evidence>
<dbReference type="OrthoDB" id="771136at2759"/>
<reference evidence="10" key="1">
    <citation type="submission" date="2020-04" db="EMBL/GenBank/DDBJ databases">
        <title>Genome Assembly and Annotation of Botryosphaeria dothidea sdau 11-99, a Latent Pathogen of Apple Fruit Ring Rot in China.</title>
        <authorList>
            <person name="Yu C."/>
            <person name="Diao Y."/>
            <person name="Lu Q."/>
            <person name="Zhao J."/>
            <person name="Cui S."/>
            <person name="Peng C."/>
            <person name="He B."/>
            <person name="Liu H."/>
        </authorList>
    </citation>
    <scope>NUCLEOTIDE SEQUENCE [LARGE SCALE GENOMIC DNA]</scope>
    <source>
        <strain evidence="10">Sdau11-99</strain>
    </source>
</reference>
<dbReference type="CDD" id="cd05474">
    <property type="entry name" value="SAP_like"/>
    <property type="match status" value="1"/>
</dbReference>
<protein>
    <recommendedName>
        <fullName evidence="9">Peptidase A1 domain-containing protein</fullName>
    </recommendedName>
</protein>
<evidence type="ECO:0000256" key="5">
    <source>
        <dbReference type="ARBA" id="ARBA00022801"/>
    </source>
</evidence>
<dbReference type="InterPro" id="IPR033121">
    <property type="entry name" value="PEPTIDASE_A1"/>
</dbReference>
<evidence type="ECO:0000256" key="8">
    <source>
        <dbReference type="SAM" id="SignalP"/>
    </source>
</evidence>
<evidence type="ECO:0000256" key="6">
    <source>
        <dbReference type="PIRSR" id="PIRSR601461-1"/>
    </source>
</evidence>
<dbReference type="PANTHER" id="PTHR47966:SF65">
    <property type="entry name" value="ASPARTIC-TYPE ENDOPEPTIDASE"/>
    <property type="match status" value="1"/>
</dbReference>
<organism evidence="10 11">
    <name type="scientific">Botryosphaeria dothidea</name>
    <dbReference type="NCBI Taxonomy" id="55169"/>
    <lineage>
        <taxon>Eukaryota</taxon>
        <taxon>Fungi</taxon>
        <taxon>Dikarya</taxon>
        <taxon>Ascomycota</taxon>
        <taxon>Pezizomycotina</taxon>
        <taxon>Dothideomycetes</taxon>
        <taxon>Dothideomycetes incertae sedis</taxon>
        <taxon>Botryosphaeriales</taxon>
        <taxon>Botryosphaeriaceae</taxon>
        <taxon>Botryosphaeria</taxon>
    </lineage>
</organism>
<name>A0A8H4IQZ3_9PEZI</name>
<dbReference type="Pfam" id="PF00026">
    <property type="entry name" value="Asp"/>
    <property type="match status" value="1"/>
</dbReference>
<evidence type="ECO:0000313" key="10">
    <source>
        <dbReference type="EMBL" id="KAF4305871.1"/>
    </source>
</evidence>
<feature type="signal peptide" evidence="8">
    <location>
        <begin position="1"/>
        <end position="26"/>
    </location>
</feature>
<dbReference type="GO" id="GO:0006508">
    <property type="term" value="P:proteolysis"/>
    <property type="evidence" value="ECO:0007669"/>
    <property type="project" value="UniProtKB-KW"/>
</dbReference>
<evidence type="ECO:0000256" key="2">
    <source>
        <dbReference type="ARBA" id="ARBA00022670"/>
    </source>
</evidence>
<comment type="similarity">
    <text evidence="1 7">Belongs to the peptidase A1 family.</text>
</comment>